<accession>A0A6C0JML0</accession>
<sequence>MSKTSNKEELRKKLHEKIQMKKAGRMNNNQRKQKAEELYKKMGLSESDVKALAELSETIKKKQ</sequence>
<proteinExistence type="predicted"/>
<dbReference type="EMBL" id="MN740669">
    <property type="protein sequence ID" value="QHU06942.1"/>
    <property type="molecule type" value="Genomic_DNA"/>
</dbReference>
<evidence type="ECO:0000313" key="1">
    <source>
        <dbReference type="EMBL" id="QHU06942.1"/>
    </source>
</evidence>
<name>A0A6C0JML0_9ZZZZ</name>
<protein>
    <submittedName>
        <fullName evidence="1">Uncharacterized protein</fullName>
    </submittedName>
</protein>
<dbReference type="AlphaFoldDB" id="A0A6C0JML0"/>
<reference evidence="1" key="1">
    <citation type="journal article" date="2020" name="Nature">
        <title>Giant virus diversity and host interactions through global metagenomics.</title>
        <authorList>
            <person name="Schulz F."/>
            <person name="Roux S."/>
            <person name="Paez-Espino D."/>
            <person name="Jungbluth S."/>
            <person name="Walsh D.A."/>
            <person name="Denef V.J."/>
            <person name="McMahon K.D."/>
            <person name="Konstantinidis K.T."/>
            <person name="Eloe-Fadrosh E.A."/>
            <person name="Kyrpides N.C."/>
            <person name="Woyke T."/>
        </authorList>
    </citation>
    <scope>NUCLEOTIDE SEQUENCE</scope>
    <source>
        <strain evidence="1">GVMAG-S-1038524-41</strain>
    </source>
</reference>
<organism evidence="1">
    <name type="scientific">viral metagenome</name>
    <dbReference type="NCBI Taxonomy" id="1070528"/>
    <lineage>
        <taxon>unclassified sequences</taxon>
        <taxon>metagenomes</taxon>
        <taxon>organismal metagenomes</taxon>
    </lineage>
</organism>